<keyword evidence="2" id="KW-1185">Reference proteome</keyword>
<evidence type="ECO:0000313" key="1">
    <source>
        <dbReference type="EMBL" id="CAH2399518.1"/>
    </source>
</evidence>
<organism evidence="1 2">
    <name type="scientific">Mesorhizobium escarrei</name>
    <dbReference type="NCBI Taxonomy" id="666018"/>
    <lineage>
        <taxon>Bacteria</taxon>
        <taxon>Pseudomonadati</taxon>
        <taxon>Pseudomonadota</taxon>
        <taxon>Alphaproteobacteria</taxon>
        <taxon>Hyphomicrobiales</taxon>
        <taxon>Phyllobacteriaceae</taxon>
        <taxon>Mesorhizobium</taxon>
    </lineage>
</organism>
<sequence>MHERNENAKRAREILKACGIDICTAFEALDGRQIDALLAHLDQHRFNKYGPMSKLRQPPGSVNSRVRSFHGLLQGRAALRQPRIAASVGTELRSETEE</sequence>
<proteinExistence type="predicted"/>
<evidence type="ECO:0000313" key="2">
    <source>
        <dbReference type="Proteomes" id="UP001153050"/>
    </source>
</evidence>
<dbReference type="EMBL" id="CAKXZT010000116">
    <property type="protein sequence ID" value="CAH2399518.1"/>
    <property type="molecule type" value="Genomic_DNA"/>
</dbReference>
<protein>
    <submittedName>
        <fullName evidence="1">Uncharacterized protein</fullName>
    </submittedName>
</protein>
<dbReference type="RefSeq" id="WP_254017894.1">
    <property type="nucleotide sequence ID" value="NZ_CAKXZT010000116.1"/>
</dbReference>
<accession>A0ABM9DS88</accession>
<reference evidence="1 2" key="1">
    <citation type="submission" date="2022-03" db="EMBL/GenBank/DDBJ databases">
        <authorList>
            <person name="Brunel B."/>
        </authorList>
    </citation>
    <scope>NUCLEOTIDE SEQUENCE [LARGE SCALE GENOMIC DNA]</scope>
    <source>
        <strain evidence="1">STM5069sample</strain>
    </source>
</reference>
<comment type="caution">
    <text evidence="1">The sequence shown here is derived from an EMBL/GenBank/DDBJ whole genome shotgun (WGS) entry which is preliminary data.</text>
</comment>
<gene>
    <name evidence="1" type="ORF">MES5069_220203</name>
</gene>
<dbReference type="Proteomes" id="UP001153050">
    <property type="component" value="Unassembled WGS sequence"/>
</dbReference>
<name>A0ABM9DS88_9HYPH</name>